<organism evidence="7 8">
    <name type="scientific">Salinicola endophyticus</name>
    <dbReference type="NCBI Taxonomy" id="1949083"/>
    <lineage>
        <taxon>Bacteria</taxon>
        <taxon>Pseudomonadati</taxon>
        <taxon>Pseudomonadota</taxon>
        <taxon>Gammaproteobacteria</taxon>
        <taxon>Oceanospirillales</taxon>
        <taxon>Halomonadaceae</taxon>
        <taxon>Salinicola</taxon>
    </lineage>
</organism>
<keyword evidence="5" id="KW-0574">Periplasm</keyword>
<dbReference type="Gene3D" id="2.70.98.10">
    <property type="match status" value="1"/>
</dbReference>
<dbReference type="InterPro" id="IPR014756">
    <property type="entry name" value="Ig_E-set"/>
</dbReference>
<dbReference type="Pfam" id="PF04349">
    <property type="entry name" value="MdoG"/>
    <property type="match status" value="1"/>
</dbReference>
<comment type="similarity">
    <text evidence="3">Belongs to the OpgD/OpgG family.</text>
</comment>
<evidence type="ECO:0000256" key="1">
    <source>
        <dbReference type="ARBA" id="ARBA00004418"/>
    </source>
</evidence>
<evidence type="ECO:0000313" key="8">
    <source>
        <dbReference type="Proteomes" id="UP001321526"/>
    </source>
</evidence>
<evidence type="ECO:0000256" key="2">
    <source>
        <dbReference type="ARBA" id="ARBA00005001"/>
    </source>
</evidence>
<evidence type="ECO:0000259" key="6">
    <source>
        <dbReference type="Pfam" id="PF04349"/>
    </source>
</evidence>
<comment type="subcellular location">
    <subcellularLocation>
        <location evidence="1">Periplasm</location>
    </subcellularLocation>
</comment>
<dbReference type="InterPro" id="IPR007444">
    <property type="entry name" value="Glucan_biosyn_MdoG_C"/>
</dbReference>
<accession>A0ABY8FP33</accession>
<dbReference type="PANTHER" id="PTHR30504">
    <property type="entry name" value="GLUCANS BIOSYNTHESIS PROTEIN"/>
    <property type="match status" value="1"/>
</dbReference>
<name>A0ABY8FP33_9GAMM</name>
<dbReference type="InterPro" id="IPR013783">
    <property type="entry name" value="Ig-like_fold"/>
</dbReference>
<dbReference type="InterPro" id="IPR011013">
    <property type="entry name" value="Gal_mutarotase_sf_dom"/>
</dbReference>
<evidence type="ECO:0000256" key="5">
    <source>
        <dbReference type="ARBA" id="ARBA00022764"/>
    </source>
</evidence>
<keyword evidence="8" id="KW-1185">Reference proteome</keyword>
<dbReference type="SUPFAM" id="SSF74650">
    <property type="entry name" value="Galactose mutarotase-like"/>
    <property type="match status" value="1"/>
</dbReference>
<evidence type="ECO:0000256" key="4">
    <source>
        <dbReference type="ARBA" id="ARBA00015376"/>
    </source>
</evidence>
<protein>
    <recommendedName>
        <fullName evidence="4">Glucans biosynthesis protein G</fullName>
    </recommendedName>
</protein>
<dbReference type="Gene3D" id="2.60.40.10">
    <property type="entry name" value="Immunoglobulins"/>
    <property type="match status" value="1"/>
</dbReference>
<reference evidence="7 8" key="1">
    <citation type="submission" date="2019-01" db="EMBL/GenBank/DDBJ databases">
        <title>Genome sequence of Salinicola endophyticus REST5.</title>
        <authorList>
            <person name="Nascimento F.X."/>
        </authorList>
    </citation>
    <scope>NUCLEOTIDE SEQUENCE [LARGE SCALE GENOMIC DNA]</scope>
    <source>
        <strain evidence="7 8">REST5</strain>
    </source>
</reference>
<dbReference type="Proteomes" id="UP001321526">
    <property type="component" value="Chromosome"/>
</dbReference>
<comment type="pathway">
    <text evidence="2">Glycan metabolism; osmoregulated periplasmic glucan (OPG) biosynthesis.</text>
</comment>
<dbReference type="InterPro" id="IPR014438">
    <property type="entry name" value="Glucan_biosyn_MdoG/MdoD"/>
</dbReference>
<gene>
    <name evidence="7" type="ORF">EVC62_13485</name>
</gene>
<proteinExistence type="inferred from homology"/>
<dbReference type="EMBL" id="CP035631">
    <property type="protein sequence ID" value="WFF43630.1"/>
    <property type="molecule type" value="Genomic_DNA"/>
</dbReference>
<dbReference type="PIRSF" id="PIRSF006281">
    <property type="entry name" value="MdoG"/>
    <property type="match status" value="1"/>
</dbReference>
<sequence>MLDCGCHRSTDASLSRRFSSQVIIALPLPWQGEVLSARFVAACRGRFGPVSVAPPDERVVTGQDSFERSVSVSASIRQSNLERRKGLIPAAALAGLLLSGIAQNVLAFGFDDVAKQAEELSQQGYSEPERNLPDELRNLNFAQYEQIQFKRERDVWSGDDVPFTLSFFHEGMHYDSAIKLHSVDDQGEVHDFAYKPDDFSYGDLKLSDKVKNSTDLGIAGFKVNYALNDNPRKDETMVFLGASYFRVVGKDQVYGVSGRGLAVDTGLSSGEEFPRFKEFWVVKPSKSSQYLTIFALLDSASVTGAYRFVLRPGADTVVDVKSRLYLRRPIEKLGIAPLTSMYLYGPAQPSSELNYRPAIHDSNGLLISDSQNGWTWRALANPAKLMINEQATPRLRGYGLMQRNHDFSAYQDIANRYDLRPSAWVEPQNEWGAGKIELIQIPTPNETNDNIVSMWLPETAPEPGTPLDYDYRFTVTKDESRYADPSLAWVEQTRRSRGEVLKDNLVRESDGSLAFVIDFDGAALSGLGNDANINVQASVGDNGELVSSRTEPNPATGGWRVFVKVKRSDNSKPLDIRAYLNQGDQRLSETWYYRLPANG</sequence>
<evidence type="ECO:0000313" key="7">
    <source>
        <dbReference type="EMBL" id="WFF43630.1"/>
    </source>
</evidence>
<feature type="domain" description="Glucan biosynthesis periplasmic MdoG C-terminal" evidence="6">
    <location>
        <begin position="108"/>
        <end position="594"/>
    </location>
</feature>
<dbReference type="PANTHER" id="PTHR30504:SF4">
    <property type="entry name" value="GLUCANS BIOSYNTHESIS PROTEIN G"/>
    <property type="match status" value="1"/>
</dbReference>
<evidence type="ECO:0000256" key="3">
    <source>
        <dbReference type="ARBA" id="ARBA00009284"/>
    </source>
</evidence>
<dbReference type="SUPFAM" id="SSF81296">
    <property type="entry name" value="E set domains"/>
    <property type="match status" value="1"/>
</dbReference>
<dbReference type="InterPro" id="IPR014718">
    <property type="entry name" value="GH-type_carb-bd"/>
</dbReference>